<reference evidence="1" key="1">
    <citation type="submission" date="2021-06" db="EMBL/GenBank/DDBJ databases">
        <authorList>
            <person name="Hodson N. C."/>
            <person name="Mongue J. A."/>
            <person name="Jaron S. K."/>
        </authorList>
    </citation>
    <scope>NUCLEOTIDE SEQUENCE</scope>
</reference>
<comment type="caution">
    <text evidence="1">The sequence shown here is derived from an EMBL/GenBank/DDBJ whole genome shotgun (WGS) entry which is preliminary data.</text>
</comment>
<dbReference type="EMBL" id="CAJVCH010538315">
    <property type="protein sequence ID" value="CAG7826026.1"/>
    <property type="molecule type" value="Genomic_DNA"/>
</dbReference>
<dbReference type="Proteomes" id="UP000708208">
    <property type="component" value="Unassembled WGS sequence"/>
</dbReference>
<name>A0A8J2L4E4_9HEXA</name>
<accession>A0A8J2L4E4</accession>
<organism evidence="1 2">
    <name type="scientific">Allacma fusca</name>
    <dbReference type="NCBI Taxonomy" id="39272"/>
    <lineage>
        <taxon>Eukaryota</taxon>
        <taxon>Metazoa</taxon>
        <taxon>Ecdysozoa</taxon>
        <taxon>Arthropoda</taxon>
        <taxon>Hexapoda</taxon>
        <taxon>Collembola</taxon>
        <taxon>Symphypleona</taxon>
        <taxon>Sminthuridae</taxon>
        <taxon>Allacma</taxon>
    </lineage>
</organism>
<keyword evidence="2" id="KW-1185">Reference proteome</keyword>
<protein>
    <submittedName>
        <fullName evidence="1">Uncharacterized protein</fullName>
    </submittedName>
</protein>
<evidence type="ECO:0000313" key="1">
    <source>
        <dbReference type="EMBL" id="CAG7826026.1"/>
    </source>
</evidence>
<sequence length="25" mass="2886">MIELADTKKLTQGNFPGEIMDRFCK</sequence>
<gene>
    <name evidence="1" type="ORF">AFUS01_LOCUS36097</name>
</gene>
<proteinExistence type="predicted"/>
<dbReference type="AlphaFoldDB" id="A0A8J2L4E4"/>
<evidence type="ECO:0000313" key="2">
    <source>
        <dbReference type="Proteomes" id="UP000708208"/>
    </source>
</evidence>
<feature type="non-terminal residue" evidence="1">
    <location>
        <position position="1"/>
    </location>
</feature>